<sequence length="88" mass="9967">MKLAERIASILQDFELRQLEIDKVEKWEVLKEEGHEFQPEEYCAGVTTSLTVTHPDCFENPSGMAFPEGLGPCDESGCEETVAFIRYP</sequence>
<evidence type="ECO:0000313" key="2">
    <source>
        <dbReference type="Proteomes" id="UP000050761"/>
    </source>
</evidence>
<keyword evidence="2" id="KW-1185">Reference proteome</keyword>
<dbReference type="Proteomes" id="UP000050761">
    <property type="component" value="Unassembled WGS sequence"/>
</dbReference>
<organism evidence="2 3">
    <name type="scientific">Heligmosomoides polygyrus</name>
    <name type="common">Parasitic roundworm</name>
    <dbReference type="NCBI Taxonomy" id="6339"/>
    <lineage>
        <taxon>Eukaryota</taxon>
        <taxon>Metazoa</taxon>
        <taxon>Ecdysozoa</taxon>
        <taxon>Nematoda</taxon>
        <taxon>Chromadorea</taxon>
        <taxon>Rhabditida</taxon>
        <taxon>Rhabditina</taxon>
        <taxon>Rhabditomorpha</taxon>
        <taxon>Strongyloidea</taxon>
        <taxon>Heligmosomidae</taxon>
        <taxon>Heligmosomoides</taxon>
    </lineage>
</organism>
<dbReference type="WBParaSite" id="HPBE_0002027701-mRNA-1">
    <property type="protein sequence ID" value="HPBE_0002027701-mRNA-1"/>
    <property type="gene ID" value="HPBE_0002027701"/>
</dbReference>
<evidence type="ECO:0000313" key="3">
    <source>
        <dbReference type="WBParaSite" id="HPBE_0002027701-mRNA-1"/>
    </source>
</evidence>
<reference evidence="1 2" key="1">
    <citation type="submission" date="2018-11" db="EMBL/GenBank/DDBJ databases">
        <authorList>
            <consortium name="Pathogen Informatics"/>
        </authorList>
    </citation>
    <scope>NUCLEOTIDE SEQUENCE [LARGE SCALE GENOMIC DNA]</scope>
</reference>
<protein>
    <submittedName>
        <fullName evidence="3">Phage_ABA_S domain-containing protein</fullName>
    </submittedName>
</protein>
<name>A0A183GDF9_HELPZ</name>
<gene>
    <name evidence="1" type="ORF">HPBE_LOCUS20276</name>
</gene>
<evidence type="ECO:0000313" key="1">
    <source>
        <dbReference type="EMBL" id="VDP19110.1"/>
    </source>
</evidence>
<dbReference type="EMBL" id="UZAH01032011">
    <property type="protein sequence ID" value="VDP19110.1"/>
    <property type="molecule type" value="Genomic_DNA"/>
</dbReference>
<accession>A0A183GDF9</accession>
<proteinExistence type="predicted"/>
<dbReference type="AlphaFoldDB" id="A0A183GDF9"/>
<reference evidence="3" key="2">
    <citation type="submission" date="2019-09" db="UniProtKB">
        <authorList>
            <consortium name="WormBaseParasite"/>
        </authorList>
    </citation>
    <scope>IDENTIFICATION</scope>
</reference>
<accession>A0A3P8BN67</accession>